<accession>A0A9D3BMQ5</accession>
<evidence type="ECO:0000256" key="5">
    <source>
        <dbReference type="SAM" id="Phobius"/>
    </source>
</evidence>
<dbReference type="InterPro" id="IPR001507">
    <property type="entry name" value="ZP_dom"/>
</dbReference>
<dbReference type="Pfam" id="PF23344">
    <property type="entry name" value="ZP-N"/>
    <property type="match status" value="1"/>
</dbReference>
<evidence type="ECO:0000259" key="7">
    <source>
        <dbReference type="PROSITE" id="PS51034"/>
    </source>
</evidence>
<dbReference type="InterPro" id="IPR048290">
    <property type="entry name" value="ZP_chr"/>
</dbReference>
<dbReference type="PANTHER" id="PTHR14002">
    <property type="entry name" value="ENDOGLIN/TGF-BETA RECEPTOR TYPE III"/>
    <property type="match status" value="1"/>
</dbReference>
<organism evidence="8 9">
    <name type="scientific">Nothobranchius furzeri</name>
    <name type="common">Turquoise killifish</name>
    <dbReference type="NCBI Taxonomy" id="105023"/>
    <lineage>
        <taxon>Eukaryota</taxon>
        <taxon>Metazoa</taxon>
        <taxon>Chordata</taxon>
        <taxon>Craniata</taxon>
        <taxon>Vertebrata</taxon>
        <taxon>Euteleostomi</taxon>
        <taxon>Actinopterygii</taxon>
        <taxon>Neopterygii</taxon>
        <taxon>Teleostei</taxon>
        <taxon>Neoteleostei</taxon>
        <taxon>Acanthomorphata</taxon>
        <taxon>Ovalentaria</taxon>
        <taxon>Atherinomorphae</taxon>
        <taxon>Cyprinodontiformes</taxon>
        <taxon>Nothobranchiidae</taxon>
        <taxon>Nothobranchius</taxon>
    </lineage>
</organism>
<feature type="transmembrane region" description="Helical" evidence="5">
    <location>
        <begin position="962"/>
        <end position="982"/>
    </location>
</feature>
<keyword evidence="1 6" id="KW-0732">Signal</keyword>
<keyword evidence="5" id="KW-0812">Transmembrane</keyword>
<dbReference type="InterPro" id="IPR055356">
    <property type="entry name" value="ZP-N"/>
</dbReference>
<dbReference type="AlphaFoldDB" id="A0A9D3BMQ5"/>
<dbReference type="FunFam" id="2.60.40.3210:FF:000013">
    <property type="entry name" value="Uncharacterized protein"/>
    <property type="match status" value="1"/>
</dbReference>
<dbReference type="Gene3D" id="2.60.40.4100">
    <property type="entry name" value="Zona pellucida, ZP-C domain"/>
    <property type="match status" value="1"/>
</dbReference>
<feature type="region of interest" description="Disordered" evidence="4">
    <location>
        <begin position="481"/>
        <end position="508"/>
    </location>
</feature>
<evidence type="ECO:0000256" key="1">
    <source>
        <dbReference type="ARBA" id="ARBA00022729"/>
    </source>
</evidence>
<dbReference type="Proteomes" id="UP000822369">
    <property type="component" value="Chromosome 11"/>
</dbReference>
<comment type="caution">
    <text evidence="8">The sequence shown here is derived from an EMBL/GenBank/DDBJ whole genome shotgun (WGS) entry which is preliminary data.</text>
</comment>
<feature type="chain" id="PRO_5039457685" evidence="6">
    <location>
        <begin position="21"/>
        <end position="999"/>
    </location>
</feature>
<gene>
    <name evidence="8" type="ORF">G4P62_007225</name>
</gene>
<dbReference type="PRINTS" id="PR00023">
    <property type="entry name" value="ZPELLUCIDA"/>
</dbReference>
<sequence length="999" mass="112948">MASTVLFLLQLLLLSSLVTASHHYGGSMTFTYKGTNPDGSFKVDVRARETYDGCYYYHYWYCYDGNCGYPVTRASNQIDSSTNAPMYNRQWCETENVETWQFPGDKPVQLRSASCCWIATRNNVGNWRFNTLVDLGRRSDTGQPNRSPDIAVLPFIRVPQNCPRAYKLPSFDPDGDRVRCRYGNIPNIECDNCQSISGFQLDEDTCTLHYQYATSHYAAFGFEMVVEDFSQYPVNLFYSDGSRIQKYPLLARRKRQITMTPPISSKTNTVAPTWPWQITSTSTPTTTTTTTTSQWWWWFGAQPTSLTGTTTTRPTTTTTTTSTTIPWWWWWTTTSTPTTTTTPPTTTTTATPTTLPWWWWWNTATPPTTRTTATTTTTPTTIPWWWWWTTTSTPTTTTTPPTTTTTATPTTLPWWWWWTTTSTPTTTTTPPTTTTTATPTTLPWWWWWNTATPPTTRTTATTTTPPTTIPWWWWWTTTSTPTTTTTPPTTTPPTTTTTAPPTTIPWWWGWTTTTPPTTTIPTTTATSDRSTDPFSKLPLQFSFLVDPPVPSCQEGLYLPKFESPTPANGQHVQAEVTKELEIRVKATATYSSIQNIIMSGPTNITKHRITSDEFVIKWTPVPDDLGDHYPICFAVEASSGSSIYQSEMRCVIVDIRKEQIEAKVTCTESSMKVEVAKSSFFGLREDHLRLSDPSNTICSLRTHSNQSHIVAVIPLNACGTQIEEDDDYLIFKNEITTVDDNVNSLITRKHLVEARFYCQYPKRGNVTLGFSAHRKKVTVWEKGFGTFTYQFEFYPDSQFRTMINPNSYPLEYDVGERIYMELDSSSSINNTEMLVESCRAAPYDNPNYHPTYSIIENGCVVDPTVQVHFSSEGQFKFSMEAFKFIGLHDQVYISCSVIMCEGGNPNTRCSQGCINSTSHSSRRRREAVLQTGKHFVSQGPLRLRRSADVEGGGSGMNLNMNLVFIAGCLLAAVGMICGVLIYRAKRSKVKYQPLPLEES</sequence>
<keyword evidence="2" id="KW-1015">Disulfide bond</keyword>
<evidence type="ECO:0000313" key="9">
    <source>
        <dbReference type="Proteomes" id="UP000822369"/>
    </source>
</evidence>
<dbReference type="PANTHER" id="PTHR14002:SF59">
    <property type="entry name" value="CUB AND ZONA PELLUCIDA-LIKE DOMAIN-CONTAINING PROTEIN 1-RELATED"/>
    <property type="match status" value="1"/>
</dbReference>
<dbReference type="Gene3D" id="2.60.40.3210">
    <property type="entry name" value="Zona pellucida, ZP-N domain"/>
    <property type="match status" value="1"/>
</dbReference>
<name>A0A9D3BMQ5_NOTFU</name>
<dbReference type="EMBL" id="JAAVVJ010000011">
    <property type="protein sequence ID" value="KAF7212138.1"/>
    <property type="molecule type" value="Genomic_DNA"/>
</dbReference>
<dbReference type="SMART" id="SM00241">
    <property type="entry name" value="ZP"/>
    <property type="match status" value="1"/>
</dbReference>
<evidence type="ECO:0000256" key="4">
    <source>
        <dbReference type="SAM" id="MobiDB-lite"/>
    </source>
</evidence>
<evidence type="ECO:0000256" key="2">
    <source>
        <dbReference type="ARBA" id="ARBA00023157"/>
    </source>
</evidence>
<dbReference type="OMA" id="TTHPWWW"/>
<feature type="domain" description="ZP" evidence="7">
    <location>
        <begin position="665"/>
        <end position="916"/>
    </location>
</feature>
<keyword evidence="5" id="KW-1133">Transmembrane helix</keyword>
<proteinExistence type="predicted"/>
<reference evidence="8" key="1">
    <citation type="submission" date="2020-03" db="EMBL/GenBank/DDBJ databases">
        <title>Intra-Species Differences in Population Size shape Life History and Genome Evolution.</title>
        <authorList>
            <person name="Willemsen D."/>
            <person name="Cui R."/>
            <person name="Valenzano D.R."/>
        </authorList>
    </citation>
    <scope>NUCLEOTIDE SEQUENCE</scope>
    <source>
        <strain evidence="8">GRZ</strain>
        <tissue evidence="8">Whole</tissue>
    </source>
</reference>
<dbReference type="InterPro" id="IPR042235">
    <property type="entry name" value="ZP-C_dom"/>
</dbReference>
<evidence type="ECO:0000313" key="8">
    <source>
        <dbReference type="EMBL" id="KAF7212138.1"/>
    </source>
</evidence>
<dbReference type="InterPro" id="IPR055355">
    <property type="entry name" value="ZP-C"/>
</dbReference>
<dbReference type="PROSITE" id="PS51034">
    <property type="entry name" value="ZP_2"/>
    <property type="match status" value="1"/>
</dbReference>
<protein>
    <submittedName>
        <fullName evidence="8">Transcript variant X2</fullName>
    </submittedName>
</protein>
<evidence type="ECO:0000256" key="3">
    <source>
        <dbReference type="ARBA" id="ARBA00023180"/>
    </source>
</evidence>
<keyword evidence="5" id="KW-0472">Membrane</keyword>
<evidence type="ECO:0000256" key="6">
    <source>
        <dbReference type="SAM" id="SignalP"/>
    </source>
</evidence>
<keyword evidence="3" id="KW-0325">Glycoprotein</keyword>
<feature type="signal peptide" evidence="6">
    <location>
        <begin position="1"/>
        <end position="20"/>
    </location>
</feature>
<dbReference type="Pfam" id="PF00100">
    <property type="entry name" value="Zona_pellucida"/>
    <property type="match status" value="1"/>
</dbReference>